<proteinExistence type="predicted"/>
<dbReference type="InterPro" id="IPR029058">
    <property type="entry name" value="AB_hydrolase_fold"/>
</dbReference>
<organism evidence="1 2">
    <name type="scientific">Candidatus Proximibacter danicus</name>
    <dbReference type="NCBI Taxonomy" id="2954365"/>
    <lineage>
        <taxon>Bacteria</taxon>
        <taxon>Pseudomonadati</taxon>
        <taxon>Pseudomonadota</taxon>
        <taxon>Betaproteobacteria</taxon>
        <taxon>Candidatus Proximibacter</taxon>
    </lineage>
</organism>
<evidence type="ECO:0000313" key="1">
    <source>
        <dbReference type="EMBL" id="MBK8523976.1"/>
    </source>
</evidence>
<dbReference type="PANTHER" id="PTHR35602">
    <property type="entry name" value="ESTERASE YQIA-RELATED"/>
    <property type="match status" value="1"/>
</dbReference>
<comment type="caution">
    <text evidence="1">The sequence shown here is derived from an EMBL/GenBank/DDBJ whole genome shotgun (WGS) entry which is preliminary data.</text>
</comment>
<sequence length="194" mass="21187">MNSPAATPSILYLHGFRSSPQSWKARLLAEAMAARGLADRFHCPALSHDPDVAISQAEAILAAHSGPFVLVGSSLGGYYATWLAEKHGLPAILINPAVVAPLSLEVYVGPQTCLYGGETFEFTHAHIAALRRMEARHITPARYWLLVEEGDEVLDYRQAVSRYADCRQTVLPGGDHSFTRFPDFVPQIIESCGL</sequence>
<gene>
    <name evidence="1" type="ORF">IPL58_07530</name>
</gene>
<name>A0A9D7PQ34_9PROT</name>
<dbReference type="PANTHER" id="PTHR35602:SF3">
    <property type="entry name" value="ESTERASE YQIA"/>
    <property type="match status" value="1"/>
</dbReference>
<accession>A0A9D7PQ34</accession>
<keyword evidence="1" id="KW-0378">Hydrolase</keyword>
<reference evidence="1" key="1">
    <citation type="submission" date="2020-10" db="EMBL/GenBank/DDBJ databases">
        <title>Connecting structure to function with the recovery of over 1000 high-quality activated sludge metagenome-assembled genomes encoding full-length rRNA genes using long-read sequencing.</title>
        <authorList>
            <person name="Singleton C.M."/>
            <person name="Petriglieri F."/>
            <person name="Kristensen J.M."/>
            <person name="Kirkegaard R.H."/>
            <person name="Michaelsen T.Y."/>
            <person name="Andersen M.H."/>
            <person name="Karst S.M."/>
            <person name="Dueholm M.S."/>
            <person name="Nielsen P.H."/>
            <person name="Albertsen M."/>
        </authorList>
    </citation>
    <scope>NUCLEOTIDE SEQUENCE</scope>
    <source>
        <strain evidence="1">Hirt_18-Q3-R61-65_BATAC.395</strain>
    </source>
</reference>
<dbReference type="Pfam" id="PF05728">
    <property type="entry name" value="UPF0227"/>
    <property type="match status" value="1"/>
</dbReference>
<evidence type="ECO:0000313" key="2">
    <source>
        <dbReference type="Proteomes" id="UP000886689"/>
    </source>
</evidence>
<protein>
    <submittedName>
        <fullName evidence="1">Alpha/beta fold hydrolase</fullName>
    </submittedName>
</protein>
<dbReference type="SUPFAM" id="SSF53474">
    <property type="entry name" value="alpha/beta-Hydrolases"/>
    <property type="match status" value="1"/>
</dbReference>
<dbReference type="GO" id="GO:0016787">
    <property type="term" value="F:hydrolase activity"/>
    <property type="evidence" value="ECO:0007669"/>
    <property type="project" value="UniProtKB-KW"/>
</dbReference>
<dbReference type="EMBL" id="JADJUC010000006">
    <property type="protein sequence ID" value="MBK8523976.1"/>
    <property type="molecule type" value="Genomic_DNA"/>
</dbReference>
<dbReference type="AlphaFoldDB" id="A0A9D7PQ34"/>
<dbReference type="Proteomes" id="UP000886689">
    <property type="component" value="Unassembled WGS sequence"/>
</dbReference>
<dbReference type="Gene3D" id="3.40.50.1820">
    <property type="entry name" value="alpha/beta hydrolase"/>
    <property type="match status" value="1"/>
</dbReference>
<dbReference type="InterPro" id="IPR008886">
    <property type="entry name" value="UPF0227/Esterase_YqiA"/>
</dbReference>